<dbReference type="KEGG" id="pcea:J3359_09240"/>
<evidence type="ECO:0000313" key="1">
    <source>
        <dbReference type="EMBL" id="QTE21034.1"/>
    </source>
</evidence>
<accession>A0A975CKK5</accession>
<proteinExistence type="predicted"/>
<dbReference type="Proteomes" id="UP000663920">
    <property type="component" value="Chromosome"/>
</dbReference>
<name>A0A975CKK5_9FLAO</name>
<reference evidence="1 2" key="1">
    <citation type="submission" date="2021-03" db="EMBL/GenBank/DDBJ databases">
        <title>Complete genome of Polaribacter_sp.SM13.</title>
        <authorList>
            <person name="Jeong S.W."/>
            <person name="Bae J.W."/>
        </authorList>
    </citation>
    <scope>NUCLEOTIDE SEQUENCE [LARGE SCALE GENOMIC DNA]</scope>
    <source>
        <strain evidence="1 2">SM13</strain>
    </source>
</reference>
<sequence length="122" mass="12728">MRVYTIAAFTPANFVVAPAGATHFKLVAAVGLVSDYVYDDGVNTYEPTVPDENSIGVVVSSTTKALDANSTATTLTATIPGGAVTDAEVSVVSCLGIEFYQKVGTTDYILSQGNTMKVTHVF</sequence>
<organism evidence="1 2">
    <name type="scientific">Polaribacter cellanae</name>
    <dbReference type="NCBI Taxonomy" id="2818493"/>
    <lineage>
        <taxon>Bacteria</taxon>
        <taxon>Pseudomonadati</taxon>
        <taxon>Bacteroidota</taxon>
        <taxon>Flavobacteriia</taxon>
        <taxon>Flavobacteriales</taxon>
        <taxon>Flavobacteriaceae</taxon>
    </lineage>
</organism>
<keyword evidence="2" id="KW-1185">Reference proteome</keyword>
<gene>
    <name evidence="1" type="ORF">J3359_09240</name>
</gene>
<dbReference type="AlphaFoldDB" id="A0A975CKK5"/>
<protein>
    <submittedName>
        <fullName evidence="1">Uncharacterized protein</fullName>
    </submittedName>
</protein>
<dbReference type="EMBL" id="CP071869">
    <property type="protein sequence ID" value="QTE21034.1"/>
    <property type="molecule type" value="Genomic_DNA"/>
</dbReference>
<dbReference type="RefSeq" id="WP_208076638.1">
    <property type="nucleotide sequence ID" value="NZ_CP071869.1"/>
</dbReference>
<evidence type="ECO:0000313" key="2">
    <source>
        <dbReference type="Proteomes" id="UP000663920"/>
    </source>
</evidence>